<comment type="catalytic activity">
    <reaction evidence="6">
        <text>O-phospho-L-threonyl-[protein] + H2O = L-threonyl-[protein] + phosphate</text>
        <dbReference type="Rhea" id="RHEA:47004"/>
        <dbReference type="Rhea" id="RHEA-COMP:11060"/>
        <dbReference type="Rhea" id="RHEA-COMP:11605"/>
        <dbReference type="ChEBI" id="CHEBI:15377"/>
        <dbReference type="ChEBI" id="CHEBI:30013"/>
        <dbReference type="ChEBI" id="CHEBI:43474"/>
        <dbReference type="ChEBI" id="CHEBI:61977"/>
        <dbReference type="EC" id="3.1.3.16"/>
    </reaction>
</comment>
<dbReference type="InterPro" id="IPR004274">
    <property type="entry name" value="FCP1_dom"/>
</dbReference>
<sequence length="102" mass="11566">MMCDGISEFKLSNGNEYVVKLRTGVDEFLELVSTMFDLSICTMGNREYAHKVVEKLGGLEKILWVISREDCVKAKQKTLDVVLSCREATLIVDNTESVWEES</sequence>
<dbReference type="SMART" id="SM00577">
    <property type="entry name" value="CPDc"/>
    <property type="match status" value="1"/>
</dbReference>
<keyword evidence="3" id="KW-0378">Hydrolase</keyword>
<evidence type="ECO:0000256" key="5">
    <source>
        <dbReference type="ARBA" id="ARBA00047761"/>
    </source>
</evidence>
<dbReference type="Gene3D" id="3.40.50.1000">
    <property type="entry name" value="HAD superfamily/HAD-like"/>
    <property type="match status" value="1"/>
</dbReference>
<evidence type="ECO:0000313" key="9">
    <source>
        <dbReference type="Proteomes" id="UP000596660"/>
    </source>
</evidence>
<feature type="domain" description="FCP1 homology" evidence="7">
    <location>
        <begin position="1"/>
        <end position="102"/>
    </location>
</feature>
<comment type="catalytic activity">
    <reaction evidence="5">
        <text>O-phospho-L-seryl-[protein] + H2O = L-seryl-[protein] + phosphate</text>
        <dbReference type="Rhea" id="RHEA:20629"/>
        <dbReference type="Rhea" id="RHEA-COMP:9863"/>
        <dbReference type="Rhea" id="RHEA-COMP:11604"/>
        <dbReference type="ChEBI" id="CHEBI:15377"/>
        <dbReference type="ChEBI" id="CHEBI:29999"/>
        <dbReference type="ChEBI" id="CHEBI:43474"/>
        <dbReference type="ChEBI" id="CHEBI:83421"/>
        <dbReference type="EC" id="3.1.3.16"/>
    </reaction>
</comment>
<evidence type="ECO:0000256" key="3">
    <source>
        <dbReference type="ARBA" id="ARBA00022801"/>
    </source>
</evidence>
<accession>A0A803LEI1</accession>
<name>A0A803LEI1_CHEQI</name>
<reference evidence="8" key="2">
    <citation type="submission" date="2021-03" db="UniProtKB">
        <authorList>
            <consortium name="EnsemblPlants"/>
        </authorList>
    </citation>
    <scope>IDENTIFICATION</scope>
</reference>
<evidence type="ECO:0000256" key="6">
    <source>
        <dbReference type="ARBA" id="ARBA00048336"/>
    </source>
</evidence>
<dbReference type="InterPro" id="IPR023214">
    <property type="entry name" value="HAD_sf"/>
</dbReference>
<dbReference type="Proteomes" id="UP000596660">
    <property type="component" value="Unplaced"/>
</dbReference>
<dbReference type="EnsemblPlants" id="AUR62011587-RA">
    <property type="protein sequence ID" value="AUR62011587-RA:cds"/>
    <property type="gene ID" value="AUR62011587"/>
</dbReference>
<evidence type="ECO:0000313" key="8">
    <source>
        <dbReference type="EnsemblPlants" id="AUR62011587-RA:cds"/>
    </source>
</evidence>
<keyword evidence="9" id="KW-1185">Reference proteome</keyword>
<proteinExistence type="predicted"/>
<dbReference type="InterPro" id="IPR039189">
    <property type="entry name" value="Fcp1"/>
</dbReference>
<evidence type="ECO:0000256" key="4">
    <source>
        <dbReference type="ARBA" id="ARBA00023242"/>
    </source>
</evidence>
<dbReference type="SUPFAM" id="SSF56784">
    <property type="entry name" value="HAD-like"/>
    <property type="match status" value="1"/>
</dbReference>
<dbReference type="PANTHER" id="PTHR23081:SF36">
    <property type="entry name" value="RNA POLYMERASE II SUBUNIT A C-TERMINAL DOMAIN PHOSPHATASE"/>
    <property type="match status" value="1"/>
</dbReference>
<comment type="subcellular location">
    <subcellularLocation>
        <location evidence="1">Nucleus</location>
    </subcellularLocation>
</comment>
<dbReference type="EC" id="3.1.3.16" evidence="2"/>
<dbReference type="AlphaFoldDB" id="A0A803LEI1"/>
<evidence type="ECO:0000256" key="2">
    <source>
        <dbReference type="ARBA" id="ARBA00013081"/>
    </source>
</evidence>
<organism evidence="8 9">
    <name type="scientific">Chenopodium quinoa</name>
    <name type="common">Quinoa</name>
    <dbReference type="NCBI Taxonomy" id="63459"/>
    <lineage>
        <taxon>Eukaryota</taxon>
        <taxon>Viridiplantae</taxon>
        <taxon>Streptophyta</taxon>
        <taxon>Embryophyta</taxon>
        <taxon>Tracheophyta</taxon>
        <taxon>Spermatophyta</taxon>
        <taxon>Magnoliopsida</taxon>
        <taxon>eudicotyledons</taxon>
        <taxon>Gunneridae</taxon>
        <taxon>Pentapetalae</taxon>
        <taxon>Caryophyllales</taxon>
        <taxon>Chenopodiaceae</taxon>
        <taxon>Chenopodioideae</taxon>
        <taxon>Atripliceae</taxon>
        <taxon>Chenopodium</taxon>
    </lineage>
</organism>
<protein>
    <recommendedName>
        <fullName evidence="2">protein-serine/threonine phosphatase</fullName>
        <ecNumber evidence="2">3.1.3.16</ecNumber>
    </recommendedName>
</protein>
<dbReference type="GO" id="GO:0008420">
    <property type="term" value="F:RNA polymerase II CTD heptapeptide repeat phosphatase activity"/>
    <property type="evidence" value="ECO:0007669"/>
    <property type="project" value="InterPro"/>
</dbReference>
<dbReference type="GO" id="GO:0005634">
    <property type="term" value="C:nucleus"/>
    <property type="evidence" value="ECO:0007669"/>
    <property type="project" value="UniProtKB-SubCell"/>
</dbReference>
<dbReference type="InterPro" id="IPR036412">
    <property type="entry name" value="HAD-like_sf"/>
</dbReference>
<dbReference type="Gramene" id="AUR62011587-RA">
    <property type="protein sequence ID" value="AUR62011587-RA:cds"/>
    <property type="gene ID" value="AUR62011587"/>
</dbReference>
<evidence type="ECO:0000256" key="1">
    <source>
        <dbReference type="ARBA" id="ARBA00004123"/>
    </source>
</evidence>
<reference evidence="8" key="1">
    <citation type="journal article" date="2017" name="Nature">
        <title>The genome of Chenopodium quinoa.</title>
        <authorList>
            <person name="Jarvis D.E."/>
            <person name="Ho Y.S."/>
            <person name="Lightfoot D.J."/>
            <person name="Schmoeckel S.M."/>
            <person name="Li B."/>
            <person name="Borm T.J.A."/>
            <person name="Ohyanagi H."/>
            <person name="Mineta K."/>
            <person name="Michell C.T."/>
            <person name="Saber N."/>
            <person name="Kharbatia N.M."/>
            <person name="Rupper R.R."/>
            <person name="Sharp A.R."/>
            <person name="Dally N."/>
            <person name="Boughton B.A."/>
            <person name="Woo Y.H."/>
            <person name="Gao G."/>
            <person name="Schijlen E.G.W.M."/>
            <person name="Guo X."/>
            <person name="Momin A.A."/>
            <person name="Negrao S."/>
            <person name="Al-Babili S."/>
            <person name="Gehring C."/>
            <person name="Roessner U."/>
            <person name="Jung C."/>
            <person name="Murphy K."/>
            <person name="Arold S.T."/>
            <person name="Gojobori T."/>
            <person name="van der Linden C.G."/>
            <person name="van Loo E.N."/>
            <person name="Jellen E.N."/>
            <person name="Maughan P.J."/>
            <person name="Tester M."/>
        </authorList>
    </citation>
    <scope>NUCLEOTIDE SEQUENCE [LARGE SCALE GENOMIC DNA]</scope>
    <source>
        <strain evidence="8">cv. PI 614886</strain>
    </source>
</reference>
<dbReference type="PROSITE" id="PS50969">
    <property type="entry name" value="FCP1"/>
    <property type="match status" value="1"/>
</dbReference>
<keyword evidence="4" id="KW-0539">Nucleus</keyword>
<dbReference type="PANTHER" id="PTHR23081">
    <property type="entry name" value="RNA POLYMERASE II CTD PHOSPHATASE"/>
    <property type="match status" value="1"/>
</dbReference>
<evidence type="ECO:0000259" key="7">
    <source>
        <dbReference type="PROSITE" id="PS50969"/>
    </source>
</evidence>
<dbReference type="Pfam" id="PF03031">
    <property type="entry name" value="NIF"/>
    <property type="match status" value="1"/>
</dbReference>